<protein>
    <recommendedName>
        <fullName evidence="5">Dynein regulatory complex protein 10</fullName>
    </recommendedName>
</protein>
<evidence type="ECO:0000313" key="3">
    <source>
        <dbReference type="EMBL" id="DBA02815.1"/>
    </source>
</evidence>
<evidence type="ECO:0008006" key="5">
    <source>
        <dbReference type="Google" id="ProtNLM"/>
    </source>
</evidence>
<feature type="compositionally biased region" description="Polar residues" evidence="2">
    <location>
        <begin position="275"/>
        <end position="285"/>
    </location>
</feature>
<dbReference type="EMBL" id="DAKRPA010000026">
    <property type="protein sequence ID" value="DBA02815.1"/>
    <property type="molecule type" value="Genomic_DNA"/>
</dbReference>
<feature type="compositionally biased region" description="Low complexity" evidence="2">
    <location>
        <begin position="264"/>
        <end position="274"/>
    </location>
</feature>
<reference evidence="3" key="1">
    <citation type="submission" date="2022-11" db="EMBL/GenBank/DDBJ databases">
        <authorList>
            <person name="Morgan W.R."/>
            <person name="Tartar A."/>
        </authorList>
    </citation>
    <scope>NUCLEOTIDE SEQUENCE</scope>
    <source>
        <strain evidence="3">ARSEF 373</strain>
    </source>
</reference>
<comment type="caution">
    <text evidence="3">The sequence shown here is derived from an EMBL/GenBank/DDBJ whole genome shotgun (WGS) entry which is preliminary data.</text>
</comment>
<organism evidence="3 4">
    <name type="scientific">Lagenidium giganteum</name>
    <dbReference type="NCBI Taxonomy" id="4803"/>
    <lineage>
        <taxon>Eukaryota</taxon>
        <taxon>Sar</taxon>
        <taxon>Stramenopiles</taxon>
        <taxon>Oomycota</taxon>
        <taxon>Peronosporomycetes</taxon>
        <taxon>Pythiales</taxon>
        <taxon>Pythiaceae</taxon>
    </lineage>
</organism>
<feature type="non-terminal residue" evidence="3">
    <location>
        <position position="1"/>
    </location>
</feature>
<gene>
    <name evidence="3" type="ORF">N0F65_006605</name>
</gene>
<dbReference type="Proteomes" id="UP001146120">
    <property type="component" value="Unassembled WGS sequence"/>
</dbReference>
<keyword evidence="1" id="KW-0175">Coiled coil</keyword>
<feature type="region of interest" description="Disordered" evidence="2">
    <location>
        <begin position="256"/>
        <end position="285"/>
    </location>
</feature>
<sequence>TQSTTTTTTTDLELHLLQSFGAFASDKLVSSYFYIKNSSRLAAFVANTTEAIVTKTGVVAVVEFLFGQYKKLGLPWVEYVDDAMGHRIIDAFVRILLLAKEQQAAEADVEAGKPQEARLSYQERIQALLLGEVPRLEQLLREMKDRESQQPQELPPVVMELKDFVPVEEVKRIREASREKLQEMQLELQATREQVNDLERTKQQLEQNLTDVHNYQESERGQRFRDMEEELARTKLEANQKAHDLRKMELVVEAFRKKRKSKGSRSGTGRSSEGNLSPSHASTTA</sequence>
<evidence type="ECO:0000256" key="2">
    <source>
        <dbReference type="SAM" id="MobiDB-lite"/>
    </source>
</evidence>
<keyword evidence="4" id="KW-1185">Reference proteome</keyword>
<reference evidence="3" key="2">
    <citation type="journal article" date="2023" name="Microbiol Resour">
        <title>Decontamination and Annotation of the Draft Genome Sequence of the Oomycete Lagenidium giganteum ARSEF 373.</title>
        <authorList>
            <person name="Morgan W.R."/>
            <person name="Tartar A."/>
        </authorList>
    </citation>
    <scope>NUCLEOTIDE SEQUENCE</scope>
    <source>
        <strain evidence="3">ARSEF 373</strain>
    </source>
</reference>
<accession>A0AAV2ZAA5</accession>
<evidence type="ECO:0000256" key="1">
    <source>
        <dbReference type="SAM" id="Coils"/>
    </source>
</evidence>
<dbReference type="AlphaFoldDB" id="A0AAV2ZAA5"/>
<proteinExistence type="predicted"/>
<evidence type="ECO:0000313" key="4">
    <source>
        <dbReference type="Proteomes" id="UP001146120"/>
    </source>
</evidence>
<feature type="coiled-coil region" evidence="1">
    <location>
        <begin position="167"/>
        <end position="218"/>
    </location>
</feature>
<name>A0AAV2ZAA5_9STRA</name>